<name>A0A8S9LS38_BRACR</name>
<proteinExistence type="predicted"/>
<accession>A0A8S9LS38</accession>
<evidence type="ECO:0000313" key="1">
    <source>
        <dbReference type="EMBL" id="KAF2594174.1"/>
    </source>
</evidence>
<dbReference type="EMBL" id="QGKW02000276">
    <property type="protein sequence ID" value="KAF2609332.1"/>
    <property type="molecule type" value="Genomic_DNA"/>
</dbReference>
<dbReference type="Proteomes" id="UP000712281">
    <property type="component" value="Unassembled WGS sequence"/>
</dbReference>
<gene>
    <name evidence="2" type="ORF">F2Q68_00043735</name>
    <name evidence="1" type="ORF">F2Q70_00042932</name>
</gene>
<comment type="caution">
    <text evidence="2">The sequence shown here is derived from an EMBL/GenBank/DDBJ whole genome shotgun (WGS) entry which is preliminary data.</text>
</comment>
<evidence type="ECO:0000313" key="3">
    <source>
        <dbReference type="Proteomes" id="UP000712281"/>
    </source>
</evidence>
<dbReference type="AlphaFoldDB" id="A0A8S9LS38"/>
<reference evidence="2" key="1">
    <citation type="submission" date="2019-12" db="EMBL/GenBank/DDBJ databases">
        <title>Genome sequencing and annotation of Brassica cretica.</title>
        <authorList>
            <person name="Studholme D.J."/>
            <person name="Sarris P.F."/>
        </authorList>
    </citation>
    <scope>NUCLEOTIDE SEQUENCE</scope>
    <source>
        <strain evidence="2">PFS-001/15</strain>
        <strain evidence="1">PFS-102/07</strain>
        <tissue evidence="2">Leaf</tissue>
    </source>
</reference>
<sequence>MKISIKTQKGKSINLEVEDSFGPIDIKIHGEAICEVILCLESDSAPFADVLAYVSERPYDLCIYNLPILALDASQVPAQIRSSNHTHSNTYILNNTCIKHEMEVQNT</sequence>
<protein>
    <submittedName>
        <fullName evidence="2">Uncharacterized protein</fullName>
    </submittedName>
</protein>
<dbReference type="EMBL" id="QGKY02000164">
    <property type="protein sequence ID" value="KAF2594174.1"/>
    <property type="molecule type" value="Genomic_DNA"/>
</dbReference>
<evidence type="ECO:0000313" key="2">
    <source>
        <dbReference type="EMBL" id="KAF2609332.1"/>
    </source>
</evidence>
<organism evidence="2 3">
    <name type="scientific">Brassica cretica</name>
    <name type="common">Mustard</name>
    <dbReference type="NCBI Taxonomy" id="69181"/>
    <lineage>
        <taxon>Eukaryota</taxon>
        <taxon>Viridiplantae</taxon>
        <taxon>Streptophyta</taxon>
        <taxon>Embryophyta</taxon>
        <taxon>Tracheophyta</taxon>
        <taxon>Spermatophyta</taxon>
        <taxon>Magnoliopsida</taxon>
        <taxon>eudicotyledons</taxon>
        <taxon>Gunneridae</taxon>
        <taxon>Pentapetalae</taxon>
        <taxon>rosids</taxon>
        <taxon>malvids</taxon>
        <taxon>Brassicales</taxon>
        <taxon>Brassicaceae</taxon>
        <taxon>Brassiceae</taxon>
        <taxon>Brassica</taxon>
    </lineage>
</organism>